<sequence>CQPSPAGPCPMYPMPPSPVQTRCLASAMSFFANGDLQGLQHPGGAQEAAEEDRDPAWDPSRGLFWSSSTPGAWVTCNISLTTTRRVTPRLSGKPCCLLSSPLRAAPHCSHFFTLGFNAFLFLTHGYKTVPQAS</sequence>
<protein>
    <submittedName>
        <fullName evidence="2">Uncharacterized protein</fullName>
    </submittedName>
</protein>
<reference evidence="2" key="1">
    <citation type="submission" date="2025-08" db="UniProtKB">
        <authorList>
            <consortium name="Ensembl"/>
        </authorList>
    </citation>
    <scope>IDENTIFICATION</scope>
</reference>
<dbReference type="Proteomes" id="UP000594220">
    <property type="component" value="Unplaced"/>
</dbReference>
<evidence type="ECO:0000313" key="3">
    <source>
        <dbReference type="Proteomes" id="UP000594220"/>
    </source>
</evidence>
<keyword evidence="3" id="KW-1185">Reference proteome</keyword>
<evidence type="ECO:0000313" key="2">
    <source>
        <dbReference type="Ensembl" id="ENSCPRP00005025413.1"/>
    </source>
</evidence>
<feature type="region of interest" description="Disordered" evidence="1">
    <location>
        <begin position="37"/>
        <end position="61"/>
    </location>
</feature>
<dbReference type="Ensembl" id="ENSCPRT00005029678.1">
    <property type="protein sequence ID" value="ENSCPRP00005025413.1"/>
    <property type="gene ID" value="ENSCPRG00005017635.1"/>
</dbReference>
<dbReference type="AlphaFoldDB" id="A0A7M4FIE3"/>
<name>A0A7M4FIE3_CROPO</name>
<reference evidence="2" key="2">
    <citation type="submission" date="2025-09" db="UniProtKB">
        <authorList>
            <consortium name="Ensembl"/>
        </authorList>
    </citation>
    <scope>IDENTIFICATION</scope>
</reference>
<accession>A0A7M4FIE3</accession>
<evidence type="ECO:0000256" key="1">
    <source>
        <dbReference type="SAM" id="MobiDB-lite"/>
    </source>
</evidence>
<organism evidence="2 3">
    <name type="scientific">Crocodylus porosus</name>
    <name type="common">Saltwater crocodile</name>
    <name type="synonym">Estuarine crocodile</name>
    <dbReference type="NCBI Taxonomy" id="8502"/>
    <lineage>
        <taxon>Eukaryota</taxon>
        <taxon>Metazoa</taxon>
        <taxon>Chordata</taxon>
        <taxon>Craniata</taxon>
        <taxon>Vertebrata</taxon>
        <taxon>Euteleostomi</taxon>
        <taxon>Archelosauria</taxon>
        <taxon>Archosauria</taxon>
        <taxon>Crocodylia</taxon>
        <taxon>Longirostres</taxon>
        <taxon>Crocodylidae</taxon>
        <taxon>Crocodylus</taxon>
    </lineage>
</organism>
<proteinExistence type="predicted"/>